<organism evidence="1">
    <name type="scientific">Neisseria gonorrhoeae</name>
    <dbReference type="NCBI Taxonomy" id="485"/>
    <lineage>
        <taxon>Bacteria</taxon>
        <taxon>Pseudomonadati</taxon>
        <taxon>Pseudomonadota</taxon>
        <taxon>Betaproteobacteria</taxon>
        <taxon>Neisseriales</taxon>
        <taxon>Neisseriaceae</taxon>
        <taxon>Neisseria</taxon>
    </lineage>
</organism>
<dbReference type="AlphaFoldDB" id="A0A378VYJ2"/>
<name>A0A378VYJ2_NEIGO</name>
<protein>
    <submittedName>
        <fullName evidence="1">Uncharacterized protein</fullName>
    </submittedName>
</protein>
<sequence length="62" mass="6968">MPERIKPLSDSIDNIKPVSGGICRYGFAFPLITGKTRCKTPFPDPTKDLQTQSFCQSFKGFR</sequence>
<dbReference type="EMBL" id="UGRI01000001">
    <property type="protein sequence ID" value="SUA24199.1"/>
    <property type="molecule type" value="Genomic_DNA"/>
</dbReference>
<gene>
    <name evidence="1" type="ORF">NCTC11421_02195</name>
</gene>
<proteinExistence type="predicted"/>
<reference evidence="1" key="1">
    <citation type="submission" date="2018-06" db="EMBL/GenBank/DDBJ databases">
        <authorList>
            <consortium name="Pathogen Informatics"/>
            <person name="Doyle S."/>
        </authorList>
    </citation>
    <scope>NUCLEOTIDE SEQUENCE [LARGE SCALE GENOMIC DNA]</scope>
    <source>
        <strain evidence="1">NCTC11421</strain>
    </source>
</reference>
<evidence type="ECO:0000313" key="1">
    <source>
        <dbReference type="EMBL" id="SUA24199.1"/>
    </source>
</evidence>
<accession>A0A378VYJ2</accession>